<accession>A0A857N569</accession>
<organism evidence="2">
    <name type="scientific">Sirex noctilio</name>
    <dbReference type="NCBI Taxonomy" id="36765"/>
    <lineage>
        <taxon>Eukaryota</taxon>
        <taxon>Metazoa</taxon>
        <taxon>Ecdysozoa</taxon>
        <taxon>Arthropoda</taxon>
        <taxon>Hexapoda</taxon>
        <taxon>Insecta</taxon>
        <taxon>Pterygota</taxon>
        <taxon>Neoptera</taxon>
        <taxon>Endopterygota</taxon>
        <taxon>Hymenoptera</taxon>
        <taxon>Siricoidea</taxon>
        <taxon>Siricidae</taxon>
        <taxon>Sirex</taxon>
    </lineage>
</organism>
<keyword evidence="1" id="KW-0812">Transmembrane</keyword>
<feature type="transmembrane region" description="Helical" evidence="1">
    <location>
        <begin position="103"/>
        <end position="120"/>
    </location>
</feature>
<reference evidence="2" key="1">
    <citation type="submission" date="2019-04" db="EMBL/GenBank/DDBJ databases">
        <authorList>
            <person name="Guo B."/>
            <person name="Lu P."/>
        </authorList>
    </citation>
    <scope>NUCLEOTIDE SEQUENCE</scope>
</reference>
<proteinExistence type="evidence at transcript level"/>
<evidence type="ECO:0000256" key="1">
    <source>
        <dbReference type="SAM" id="Phobius"/>
    </source>
</evidence>
<keyword evidence="2" id="KW-0675">Receptor</keyword>
<dbReference type="AlphaFoldDB" id="A0A857N569"/>
<protein>
    <submittedName>
        <fullName evidence="2">Odorant receptor 29</fullName>
    </submittedName>
</protein>
<feature type="transmembrane region" description="Helical" evidence="1">
    <location>
        <begin position="12"/>
        <end position="29"/>
    </location>
</feature>
<name>A0A857N569_9HYME</name>
<sequence length="147" mass="17587">MGLWPPKTNDRLFIFFFGYLTIHCCLEYAELIEYIDNLEYVVTNLTENTILTMILVKISAYRLNAKRLHQVLEDVKDDYDEDKYKEPDERLSFLQYNVLAKRFIKISVPIMFLAALMFYLKPLTGQMRASKSRKEIHVWNRYVPTYI</sequence>
<dbReference type="EMBL" id="MK749020">
    <property type="protein sequence ID" value="QHN69117.1"/>
    <property type="molecule type" value="mRNA"/>
</dbReference>
<evidence type="ECO:0000313" key="2">
    <source>
        <dbReference type="EMBL" id="QHN69117.1"/>
    </source>
</evidence>
<keyword evidence="1" id="KW-1133">Transmembrane helix</keyword>
<keyword evidence="1" id="KW-0472">Membrane</keyword>